<feature type="coiled-coil region" evidence="1">
    <location>
        <begin position="816"/>
        <end position="846"/>
    </location>
</feature>
<feature type="transmembrane region" description="Helical" evidence="2">
    <location>
        <begin position="529"/>
        <end position="554"/>
    </location>
</feature>
<dbReference type="InterPro" id="IPR036259">
    <property type="entry name" value="MFS_trans_sf"/>
</dbReference>
<reference evidence="3" key="1">
    <citation type="submission" date="2021-02" db="EMBL/GenBank/DDBJ databases">
        <authorList>
            <person name="Dougan E. K."/>
            <person name="Rhodes N."/>
            <person name="Thang M."/>
            <person name="Chan C."/>
        </authorList>
    </citation>
    <scope>NUCLEOTIDE SEQUENCE</scope>
</reference>
<feature type="transmembrane region" description="Helical" evidence="2">
    <location>
        <begin position="100"/>
        <end position="130"/>
    </location>
</feature>
<dbReference type="Proteomes" id="UP000601435">
    <property type="component" value="Unassembled WGS sequence"/>
</dbReference>
<dbReference type="SUPFAM" id="SSF103473">
    <property type="entry name" value="MFS general substrate transporter"/>
    <property type="match status" value="2"/>
</dbReference>
<accession>A0A812W3S6</accession>
<dbReference type="OrthoDB" id="420694at2759"/>
<evidence type="ECO:0000256" key="1">
    <source>
        <dbReference type="SAM" id="Coils"/>
    </source>
</evidence>
<keyword evidence="2" id="KW-0812">Transmembrane</keyword>
<dbReference type="PANTHER" id="PTHR23525:SF1">
    <property type="entry name" value="NODULIN-LIKE DOMAIN-CONTAINING PROTEIN"/>
    <property type="match status" value="1"/>
</dbReference>
<feature type="transmembrane region" description="Helical" evidence="2">
    <location>
        <begin position="199"/>
        <end position="217"/>
    </location>
</feature>
<feature type="transmembrane region" description="Helical" evidence="2">
    <location>
        <begin position="487"/>
        <end position="508"/>
    </location>
</feature>
<name>A0A812W3S6_9DINO</name>
<proteinExistence type="predicted"/>
<sequence length="1267" mass="140163">MGRSNKKGDSTRLFAYTKDGFDAIFALDNSNIYAVILSEMISNTFKEGMWFKALTPYMLIITDNDPIAVGNMMTLNGLTRAFVGVSSGRLLINNFGIDTVWLLSGMVGLLGLMVNVICLCQGSVAAAYVLNFTWAVYNGLWNSCLETSWARSIIKSKREDVNGARQITNKVTTSLGPLISAAIFLYCGNRWDVSLVQNVMLLGTAMTGFVVAMCFCFRSSLEIQQDLALREIESIQFPELPEDAGPALSSEAPSTSITLRPEAMSQKDFLADDDGYVMLTSPLGGNSDSWASRIRIVTTSYQETPLILVKQFHAALKAVPPDQTNSVLRFCDASRAPVAVQIESLEVYLSQVDEASNDPAPVDLRRSSMRFSVDCTETSKLKTAPSLGHILWGLVLGSNAQALHRQGLEESLLAVAQREGSRGSLCPKGKTATEILTPKGPKRGEASQPARANMLGANIIVTCDVLNALGAGFSLKFIDLFLKVDYGVSPAGVFLVAFLQNILGAWLTPVSKTLLVRLRAEGYRAKLGVVFLWSLALFFLALVCIPGMPLWVVVPSIVLMQSLNSCTRAFNRAQLINFLPREKIATYMTWDALNKANQGGIAIFGAQVVAFAGYRGCFVGTFLLLFLRMLIYLTFTLRKGTVYRGGYLRELEPRLPTTLSEQSMLTAEDLNCVENLRAHFDGDQESQMFQPAEALALASENPAKLRYSGQGELLEVQGVEELLFDENEGAAITPGYQRKTPECVTRLSSGECCLVQNARRSRDPKTLADFALINTTISKLASFHSSTGPESSATLSVAIVAGDIMESISVGLCSAHAEDEDREEREDAEMEQAKETQEQCAEEECEEGQPEQCIWLLSLLAASLPLMADSLPEDDSGTCVLPHQHSMDLQNADDLCMPMRLWNGRPAYDTQKICDRCMEAIQEREFYHCSRDCDVDFCRSCHAELQAVLDKHFTARSSRIPVTHLVERMAWTMHAADELASKILQRTSRERTLLARVLAEEWPLEMFSMLVAAIVDVCNAKVLYNSSNGAITSSVRCSFIHEQEPYQQHSQPMYEDDSFWKTVGFLQFLYASNMLRKDSHVGCEGEQRPAVNALSFVPEAINQCRPEVEWEYWSAHAATVTHALPNILSDDFSTTTPEFRCLAAHTNILPINFRRSCAVLDVRQCIYSGNSWPQLLPRRVTIRREPELLVADLEVFLSEADEAPEPGTMECTCAEPSVAETERDAEHEVASRQPARATFLQQPFHVTFQGEDGQGPGVRKEFFHARA</sequence>
<gene>
    <name evidence="3" type="ORF">SNEC2469_LOCUS19061</name>
</gene>
<evidence type="ECO:0000313" key="3">
    <source>
        <dbReference type="EMBL" id="CAE7667133.1"/>
    </source>
</evidence>
<dbReference type="AlphaFoldDB" id="A0A812W3S6"/>
<protein>
    <submittedName>
        <fullName evidence="3">Uncharacterized protein</fullName>
    </submittedName>
</protein>
<keyword evidence="1" id="KW-0175">Coiled coil</keyword>
<keyword evidence="2" id="KW-0472">Membrane</keyword>
<dbReference type="EMBL" id="CAJNJA010032420">
    <property type="protein sequence ID" value="CAE7667133.1"/>
    <property type="molecule type" value="Genomic_DNA"/>
</dbReference>
<evidence type="ECO:0000313" key="4">
    <source>
        <dbReference type="Proteomes" id="UP000601435"/>
    </source>
</evidence>
<comment type="caution">
    <text evidence="3">The sequence shown here is derived from an EMBL/GenBank/DDBJ whole genome shotgun (WGS) entry which is preliminary data.</text>
</comment>
<keyword evidence="4" id="KW-1185">Reference proteome</keyword>
<feature type="transmembrane region" description="Helical" evidence="2">
    <location>
        <begin position="452"/>
        <end position="475"/>
    </location>
</feature>
<keyword evidence="2" id="KW-1133">Transmembrane helix</keyword>
<dbReference type="PANTHER" id="PTHR23525">
    <property type="entry name" value="TRANSPORTER, PUTATIVE-RELATED"/>
    <property type="match status" value="1"/>
</dbReference>
<organism evidence="3 4">
    <name type="scientific">Symbiodinium necroappetens</name>
    <dbReference type="NCBI Taxonomy" id="1628268"/>
    <lineage>
        <taxon>Eukaryota</taxon>
        <taxon>Sar</taxon>
        <taxon>Alveolata</taxon>
        <taxon>Dinophyceae</taxon>
        <taxon>Suessiales</taxon>
        <taxon>Symbiodiniaceae</taxon>
        <taxon>Symbiodinium</taxon>
    </lineage>
</organism>
<evidence type="ECO:0000256" key="2">
    <source>
        <dbReference type="SAM" id="Phobius"/>
    </source>
</evidence>